<dbReference type="PANTHER" id="PTHR38116">
    <property type="entry name" value="CHROMOSOME 7, WHOLE GENOME SHOTGUN SEQUENCE"/>
    <property type="match status" value="1"/>
</dbReference>
<gene>
    <name evidence="2" type="ORF">BJX67DRAFT_331345</name>
</gene>
<reference evidence="2 3" key="1">
    <citation type="submission" date="2024-07" db="EMBL/GenBank/DDBJ databases">
        <title>Section-level genome sequencing and comparative genomics of Aspergillus sections Usti and Cavernicolus.</title>
        <authorList>
            <consortium name="Lawrence Berkeley National Laboratory"/>
            <person name="Nybo J.L."/>
            <person name="Vesth T.C."/>
            <person name="Theobald S."/>
            <person name="Frisvad J.C."/>
            <person name="Larsen T.O."/>
            <person name="Kjaerboelling I."/>
            <person name="Rothschild-Mancinelli K."/>
            <person name="Lyhne E.K."/>
            <person name="Kogle M.E."/>
            <person name="Barry K."/>
            <person name="Clum A."/>
            <person name="Na H."/>
            <person name="Ledsgaard L."/>
            <person name="Lin J."/>
            <person name="Lipzen A."/>
            <person name="Kuo A."/>
            <person name="Riley R."/>
            <person name="Mondo S."/>
            <person name="Labutti K."/>
            <person name="Haridas S."/>
            <person name="Pangalinan J."/>
            <person name="Salamov A.A."/>
            <person name="Simmons B.A."/>
            <person name="Magnuson J.K."/>
            <person name="Chen J."/>
            <person name="Drula E."/>
            <person name="Henrissat B."/>
            <person name="Wiebenga A."/>
            <person name="Lubbers R.J."/>
            <person name="Gomes A.C."/>
            <person name="Macurrencykelacurrency M.R."/>
            <person name="Stajich J."/>
            <person name="Grigoriev I.V."/>
            <person name="Mortensen U.H."/>
            <person name="De Vries R.P."/>
            <person name="Baker S.E."/>
            <person name="Andersen M.R."/>
        </authorList>
    </citation>
    <scope>NUCLEOTIDE SEQUENCE [LARGE SCALE GENOMIC DNA]</scope>
    <source>
        <strain evidence="2 3">CBS 449.75</strain>
    </source>
</reference>
<proteinExistence type="predicted"/>
<sequence length="297" mass="33890">MSARECDVQATAEERRLRKRIQNRLHQRAFRARHQNENNSATGQRTKKRHQYQVNRWRLDEELAKSTRSPRGGAPSSDQDQLCPLPQDHRLLHLVKWNVFRALSQNKRVLGQLTTQYRLSENLSPQTEAFGYYATTNFPNYSVIIPVTPSTPVDSLAPTASQMTIVHSSWINFLPFPQMRENLIKFEFDFDHAELIRDLVGNLINLNLFLSKPPSPGLNTARVSGQTALEGGDADVDSSQSGLIVWGEPYLVESWEATPEFLRKWAWAVAGCQELIDATNRWRRARGEDPVQLALSI</sequence>
<dbReference type="PANTHER" id="PTHR38116:SF1">
    <property type="entry name" value="BZIP DOMAIN-CONTAINING PROTEIN"/>
    <property type="match status" value="1"/>
</dbReference>
<name>A0ABR4LY29_9EURO</name>
<evidence type="ECO:0000256" key="1">
    <source>
        <dbReference type="SAM" id="MobiDB-lite"/>
    </source>
</evidence>
<organism evidence="2 3">
    <name type="scientific">Aspergillus lucknowensis</name>
    <dbReference type="NCBI Taxonomy" id="176173"/>
    <lineage>
        <taxon>Eukaryota</taxon>
        <taxon>Fungi</taxon>
        <taxon>Dikarya</taxon>
        <taxon>Ascomycota</taxon>
        <taxon>Pezizomycotina</taxon>
        <taxon>Eurotiomycetes</taxon>
        <taxon>Eurotiomycetidae</taxon>
        <taxon>Eurotiales</taxon>
        <taxon>Aspergillaceae</taxon>
        <taxon>Aspergillus</taxon>
        <taxon>Aspergillus subgen. Nidulantes</taxon>
    </lineage>
</organism>
<keyword evidence="3" id="KW-1185">Reference proteome</keyword>
<dbReference type="RefSeq" id="XP_070888413.1">
    <property type="nucleotide sequence ID" value="XM_071027508.1"/>
</dbReference>
<dbReference type="GeneID" id="98142580"/>
<dbReference type="InterPro" id="IPR021833">
    <property type="entry name" value="DUF3425"/>
</dbReference>
<evidence type="ECO:0000313" key="2">
    <source>
        <dbReference type="EMBL" id="KAL2869434.1"/>
    </source>
</evidence>
<comment type="caution">
    <text evidence="2">The sequence shown here is derived from an EMBL/GenBank/DDBJ whole genome shotgun (WGS) entry which is preliminary data.</text>
</comment>
<protein>
    <recommendedName>
        <fullName evidence="4">BZIP domain-containing protein</fullName>
    </recommendedName>
</protein>
<accession>A0ABR4LY29</accession>
<dbReference type="Proteomes" id="UP001610432">
    <property type="component" value="Unassembled WGS sequence"/>
</dbReference>
<evidence type="ECO:0000313" key="3">
    <source>
        <dbReference type="Proteomes" id="UP001610432"/>
    </source>
</evidence>
<dbReference type="Pfam" id="PF11905">
    <property type="entry name" value="DUF3425"/>
    <property type="match status" value="1"/>
</dbReference>
<evidence type="ECO:0008006" key="4">
    <source>
        <dbReference type="Google" id="ProtNLM"/>
    </source>
</evidence>
<dbReference type="EMBL" id="JBFXLQ010000009">
    <property type="protein sequence ID" value="KAL2869434.1"/>
    <property type="molecule type" value="Genomic_DNA"/>
</dbReference>
<feature type="region of interest" description="Disordered" evidence="1">
    <location>
        <begin position="28"/>
        <end position="54"/>
    </location>
</feature>